<dbReference type="InterPro" id="IPR000086">
    <property type="entry name" value="NUDIX_hydrolase_dom"/>
</dbReference>
<evidence type="ECO:0000256" key="1">
    <source>
        <dbReference type="ARBA" id="ARBA00005582"/>
    </source>
</evidence>
<reference evidence="3 4" key="1">
    <citation type="submission" date="2020-08" db="EMBL/GenBank/DDBJ databases">
        <title>Sequencing the genomes of 1000 actinobacteria strains.</title>
        <authorList>
            <person name="Klenk H.-P."/>
        </authorList>
    </citation>
    <scope>NUCLEOTIDE SEQUENCE [LARGE SCALE GENOMIC DNA]</scope>
    <source>
        <strain evidence="3 4">DSM 43675</strain>
    </source>
</reference>
<dbReference type="InterPro" id="IPR015797">
    <property type="entry name" value="NUDIX_hydrolase-like_dom_sf"/>
</dbReference>
<comment type="similarity">
    <text evidence="1">Belongs to the Nudix hydrolase family.</text>
</comment>
<comment type="caution">
    <text evidence="3">The sequence shown here is derived from an EMBL/GenBank/DDBJ whole genome shotgun (WGS) entry which is preliminary data.</text>
</comment>
<gene>
    <name evidence="3" type="ORF">BKA00_002886</name>
</gene>
<evidence type="ECO:0000259" key="2">
    <source>
        <dbReference type="PROSITE" id="PS51462"/>
    </source>
</evidence>
<dbReference type="PROSITE" id="PS51462">
    <property type="entry name" value="NUDIX"/>
    <property type="match status" value="1"/>
</dbReference>
<keyword evidence="4" id="KW-1185">Reference proteome</keyword>
<protein>
    <submittedName>
        <fullName evidence="3">ADP-ribose pyrophosphatase YjhB (NUDIX family)</fullName>
    </submittedName>
</protein>
<sequence length="216" mass="24312">MREHTDPKVLTAAWADPETDPTRINWPARQRLALIPFEVVDGRPVNPCEETPIQRGRNLLGGWAENRTSDALASVRDEFGNRWIVLVERNRGRGWGLPGGFQDPGETSVVAACRELREEASLDLRRLVWYATKPRYVPSKRSSDEAWIVTVPCTVDLGTLNRRDFPRVLPKDDANKAAWVRANTFQELTADLKDVHGGEVTSKNHVGMLTDWFAAA</sequence>
<dbReference type="AlphaFoldDB" id="A0A7X0KZ18"/>
<feature type="domain" description="Nudix hydrolase" evidence="2">
    <location>
        <begin position="66"/>
        <end position="206"/>
    </location>
</feature>
<evidence type="ECO:0000313" key="4">
    <source>
        <dbReference type="Proteomes" id="UP000546324"/>
    </source>
</evidence>
<dbReference type="PANTHER" id="PTHR43736:SF1">
    <property type="entry name" value="DIHYDRONEOPTERIN TRIPHOSPHATE DIPHOSPHATASE"/>
    <property type="match status" value="1"/>
</dbReference>
<name>A0A7X0KZ18_9ACTN</name>
<proteinExistence type="inferred from homology"/>
<dbReference type="Pfam" id="PF00293">
    <property type="entry name" value="NUDIX"/>
    <property type="match status" value="1"/>
</dbReference>
<dbReference type="SUPFAM" id="SSF55811">
    <property type="entry name" value="Nudix"/>
    <property type="match status" value="1"/>
</dbReference>
<dbReference type="RefSeq" id="WP_185025389.1">
    <property type="nucleotide sequence ID" value="NZ_JACHMQ010000001.1"/>
</dbReference>
<dbReference type="Gene3D" id="3.90.79.10">
    <property type="entry name" value="Nucleoside Triphosphate Pyrophosphohydrolase"/>
    <property type="match status" value="1"/>
</dbReference>
<dbReference type="EMBL" id="JACHMQ010000001">
    <property type="protein sequence ID" value="MBB6395972.1"/>
    <property type="molecule type" value="Genomic_DNA"/>
</dbReference>
<dbReference type="PANTHER" id="PTHR43736">
    <property type="entry name" value="ADP-RIBOSE PYROPHOSPHATASE"/>
    <property type="match status" value="1"/>
</dbReference>
<organism evidence="3 4">
    <name type="scientific">Actinomadura coerulea</name>
    <dbReference type="NCBI Taxonomy" id="46159"/>
    <lineage>
        <taxon>Bacteria</taxon>
        <taxon>Bacillati</taxon>
        <taxon>Actinomycetota</taxon>
        <taxon>Actinomycetes</taxon>
        <taxon>Streptosporangiales</taxon>
        <taxon>Thermomonosporaceae</taxon>
        <taxon>Actinomadura</taxon>
    </lineage>
</organism>
<dbReference type="Proteomes" id="UP000546324">
    <property type="component" value="Unassembled WGS sequence"/>
</dbReference>
<accession>A0A7X0KZ18</accession>
<evidence type="ECO:0000313" key="3">
    <source>
        <dbReference type="EMBL" id="MBB6395972.1"/>
    </source>
</evidence>